<dbReference type="Proteomes" id="UP000650524">
    <property type="component" value="Unassembled WGS sequence"/>
</dbReference>
<dbReference type="SUPFAM" id="SSF53335">
    <property type="entry name" value="S-adenosyl-L-methionine-dependent methyltransferases"/>
    <property type="match status" value="1"/>
</dbReference>
<name>A0A8J6N2L2_9DELT</name>
<proteinExistence type="predicted"/>
<dbReference type="InterPro" id="IPR029063">
    <property type="entry name" value="SAM-dependent_MTases_sf"/>
</dbReference>
<accession>A0A8J6N2L2</accession>
<comment type="caution">
    <text evidence="1">The sequence shown here is derived from an EMBL/GenBank/DDBJ whole genome shotgun (WGS) entry which is preliminary data.</text>
</comment>
<dbReference type="GO" id="GO:0032259">
    <property type="term" value="P:methylation"/>
    <property type="evidence" value="ECO:0007669"/>
    <property type="project" value="UniProtKB-KW"/>
</dbReference>
<keyword evidence="1" id="KW-0808">Transferase</keyword>
<organism evidence="1 2">
    <name type="scientific">Candidatus Desulfacyla euxinica</name>
    <dbReference type="NCBI Taxonomy" id="2841693"/>
    <lineage>
        <taxon>Bacteria</taxon>
        <taxon>Deltaproteobacteria</taxon>
        <taxon>Candidatus Desulfacyla</taxon>
    </lineage>
</organism>
<dbReference type="PANTHER" id="PTHR43861">
    <property type="entry name" value="TRANS-ACONITATE 2-METHYLTRANSFERASE-RELATED"/>
    <property type="match status" value="1"/>
</dbReference>
<sequence length="218" mass="25237">MLEFILPVPFSAKILDIGCGFCYLTKFLKLQQLDVVGIDFFYGNIPAVRCEKNGIPFFHLNIEVDDFPFGKDVFDVILFGEVLEHLNYSPITSLKKIRKALKKGGKLIITTPNALSLINVFKLLAGHNLYPDLKRFCQEPIYYKGKSFFYRHNRLYTIKELRELTSQSGFKILSSGFIRQGIYKKDLPKKVVLKSLIFPLLLAFPQFRDFLWVVAEKR</sequence>
<dbReference type="AlphaFoldDB" id="A0A8J6N2L2"/>
<keyword evidence="1" id="KW-0489">Methyltransferase</keyword>
<protein>
    <submittedName>
        <fullName evidence="1">Class I SAM-dependent methyltransferase</fullName>
    </submittedName>
</protein>
<evidence type="ECO:0000313" key="2">
    <source>
        <dbReference type="Proteomes" id="UP000650524"/>
    </source>
</evidence>
<reference evidence="1 2" key="1">
    <citation type="submission" date="2020-08" db="EMBL/GenBank/DDBJ databases">
        <title>Bridging the membrane lipid divide: bacteria of the FCB group superphylum have the potential to synthesize archaeal ether lipids.</title>
        <authorList>
            <person name="Villanueva L."/>
            <person name="Von Meijenfeldt F.A.B."/>
            <person name="Westbye A.B."/>
            <person name="Yadav S."/>
            <person name="Hopmans E.C."/>
            <person name="Dutilh B.E."/>
            <person name="Sinninghe Damste J.S."/>
        </authorList>
    </citation>
    <scope>NUCLEOTIDE SEQUENCE [LARGE SCALE GENOMIC DNA]</scope>
    <source>
        <strain evidence="1">NIOZ-UU27</strain>
    </source>
</reference>
<dbReference type="GO" id="GO:0008168">
    <property type="term" value="F:methyltransferase activity"/>
    <property type="evidence" value="ECO:0007669"/>
    <property type="project" value="UniProtKB-KW"/>
</dbReference>
<dbReference type="Pfam" id="PF13489">
    <property type="entry name" value="Methyltransf_23"/>
    <property type="match status" value="1"/>
</dbReference>
<dbReference type="CDD" id="cd02440">
    <property type="entry name" value="AdoMet_MTases"/>
    <property type="match status" value="1"/>
</dbReference>
<dbReference type="EMBL" id="JACNJD010000301">
    <property type="protein sequence ID" value="MBC8178669.1"/>
    <property type="molecule type" value="Genomic_DNA"/>
</dbReference>
<gene>
    <name evidence="1" type="ORF">H8E19_14795</name>
</gene>
<dbReference type="Gene3D" id="3.40.50.150">
    <property type="entry name" value="Vaccinia Virus protein VP39"/>
    <property type="match status" value="1"/>
</dbReference>
<evidence type="ECO:0000313" key="1">
    <source>
        <dbReference type="EMBL" id="MBC8178669.1"/>
    </source>
</evidence>